<reference evidence="5 6" key="1">
    <citation type="submission" date="2016-10" db="EMBL/GenBank/DDBJ databases">
        <title>Lutibacter sp. LPB0138, isolated from marine gastropod.</title>
        <authorList>
            <person name="Kim E."/>
            <person name="Yi H."/>
        </authorList>
    </citation>
    <scope>NUCLEOTIDE SEQUENCE [LARGE SCALE GENOMIC DNA]</scope>
    <source>
        <strain evidence="5 6">LPB0138</strain>
    </source>
</reference>
<dbReference type="Proteomes" id="UP000176050">
    <property type="component" value="Chromosome"/>
</dbReference>
<dbReference type="EMBL" id="CP017478">
    <property type="protein sequence ID" value="AOW21680.1"/>
    <property type="molecule type" value="Genomic_DNA"/>
</dbReference>
<keyword evidence="6" id="KW-1185">Reference proteome</keyword>
<dbReference type="InterPro" id="IPR048405">
    <property type="entry name" value="GldM_Ig-like-1"/>
</dbReference>
<dbReference type="Pfam" id="PF12081">
    <property type="entry name" value="GldM_1st"/>
    <property type="match status" value="1"/>
</dbReference>
<dbReference type="Pfam" id="PF12080">
    <property type="entry name" value="GldM_4th"/>
    <property type="match status" value="1"/>
</dbReference>
<dbReference type="InterPro" id="IPR022720">
    <property type="entry name" value="Motility-assoc_prot_GldM_N"/>
</dbReference>
<dbReference type="InterPro" id="IPR019859">
    <property type="entry name" value="Motility-assoc_prot_GldM"/>
</dbReference>
<dbReference type="OrthoDB" id="1490890at2"/>
<name>A0A1D8PAS7_9FLAO</name>
<protein>
    <submittedName>
        <fullName evidence="5">Gliding motility protein GldM</fullName>
    </submittedName>
</protein>
<proteinExistence type="predicted"/>
<accession>A0A1D8PAS7</accession>
<dbReference type="NCBIfam" id="TIGR03517">
    <property type="entry name" value="GldM_gliding"/>
    <property type="match status" value="1"/>
</dbReference>
<feature type="domain" description="Gliding motility-associated protein GldM N-terminal" evidence="2">
    <location>
        <begin position="31"/>
        <end position="217"/>
    </location>
</feature>
<organism evidence="5 6">
    <name type="scientific">Urechidicola croceus</name>
    <dbReference type="NCBI Taxonomy" id="1850246"/>
    <lineage>
        <taxon>Bacteria</taxon>
        <taxon>Pseudomonadati</taxon>
        <taxon>Bacteroidota</taxon>
        <taxon>Flavobacteriia</taxon>
        <taxon>Flavobacteriales</taxon>
        <taxon>Flavobacteriaceae</taxon>
        <taxon>Urechidicola</taxon>
    </lineage>
</organism>
<dbReference type="InterPro" id="IPR022719">
    <property type="entry name" value="Motility-assoc_prot_GldM_C"/>
</dbReference>
<dbReference type="Pfam" id="PF21602">
    <property type="entry name" value="GldM_3rd"/>
    <property type="match status" value="1"/>
</dbReference>
<feature type="domain" description="Gliding motility-associated protein GldM second immunoglobulin-like" evidence="4">
    <location>
        <begin position="324"/>
        <end position="404"/>
    </location>
</feature>
<sequence length="513" mass="55664">MAGGKLSPRQKMINLMYLVFIAMLAMNMSKEVLSAFGFMNEKITASNITATEKNNLSYEGLAEKVTEQPEKYRPLNEKAIGIKALSADLYNHIEDIKTKMKADIEDPSNYESMDKPDFLDLYFYQKGKVSENGQAFLDKITAFKDGVNSSLDSFPEVVKTVNQRFDISDVTDREGVKKNWIDYNFVGFPAVASLTKLSAMQADIKATENDVLSSMLQGQLIADNSIKKYEAIVIPEKTAFFQGETFKGKVYLGKVDATLKPTSVQVNGRKVAEKNLQAGQVLLEFPAGAVGERDIKGKFVFLENGEEVEIPIESSYAVVPKPNSAVISADKMNVVYRGLSNPMTISIPGVPDNKVSASGSGLRKGSGVGKYIMTPGTGSTVKISATGTLPDGSKVSSSMDFRIKDIPAPVGSIRKQTGMVKMPKESLKKSTVGVVLPDFVFDLTLNTTGFSIKVPGQSTVIVNGSRMNSNAQKAIDRARPGDVISIFDIKSTMAGNSSGYRIKPAAPVTIELQ</sequence>
<evidence type="ECO:0000259" key="1">
    <source>
        <dbReference type="Pfam" id="PF12080"/>
    </source>
</evidence>
<dbReference type="STRING" id="1850246.LPB138_13760"/>
<dbReference type="AlphaFoldDB" id="A0A1D8PAS7"/>
<dbReference type="InterPro" id="IPR048406">
    <property type="entry name" value="GldM_Ig-like-2"/>
</dbReference>
<dbReference type="Pfam" id="PF21601">
    <property type="entry name" value="GldM_2nd"/>
    <property type="match status" value="1"/>
</dbReference>
<dbReference type="RefSeq" id="WP_070237840.1">
    <property type="nucleotide sequence ID" value="NZ_CP017478.1"/>
</dbReference>
<feature type="domain" description="Gliding motility-associated protein GldM first immunoglobulin-like" evidence="3">
    <location>
        <begin position="223"/>
        <end position="320"/>
    </location>
</feature>
<dbReference type="KEGG" id="lul:LPB138_13760"/>
<evidence type="ECO:0000259" key="2">
    <source>
        <dbReference type="Pfam" id="PF12081"/>
    </source>
</evidence>
<feature type="domain" description="Gliding motility-associated protein GldM C-terminal" evidence="1">
    <location>
        <begin position="407"/>
        <end position="513"/>
    </location>
</feature>
<evidence type="ECO:0000313" key="5">
    <source>
        <dbReference type="EMBL" id="AOW21680.1"/>
    </source>
</evidence>
<evidence type="ECO:0000259" key="3">
    <source>
        <dbReference type="Pfam" id="PF21601"/>
    </source>
</evidence>
<gene>
    <name evidence="5" type="ORF">LPB138_13760</name>
</gene>
<evidence type="ECO:0000313" key="6">
    <source>
        <dbReference type="Proteomes" id="UP000176050"/>
    </source>
</evidence>
<evidence type="ECO:0000259" key="4">
    <source>
        <dbReference type="Pfam" id="PF21602"/>
    </source>
</evidence>